<dbReference type="InterPro" id="IPR050833">
    <property type="entry name" value="Poly_Biosynth_Transport"/>
</dbReference>
<feature type="transmembrane region" description="Helical" evidence="6">
    <location>
        <begin position="354"/>
        <end position="373"/>
    </location>
</feature>
<feature type="transmembrane region" description="Helical" evidence="6">
    <location>
        <begin position="184"/>
        <end position="206"/>
    </location>
</feature>
<evidence type="ECO:0000313" key="7">
    <source>
        <dbReference type="EMBL" id="MCF6138771.1"/>
    </source>
</evidence>
<dbReference type="PANTHER" id="PTHR30250:SF29">
    <property type="entry name" value="POLYSACCHARIDE BIOSYNTHESIS PROTEIN C-TERMINAL DOMAIN-CONTAINING PROTEIN"/>
    <property type="match status" value="1"/>
</dbReference>
<evidence type="ECO:0000256" key="4">
    <source>
        <dbReference type="ARBA" id="ARBA00022989"/>
    </source>
</evidence>
<keyword evidence="8" id="KW-1185">Reference proteome</keyword>
<feature type="transmembrane region" description="Helical" evidence="6">
    <location>
        <begin position="276"/>
        <end position="299"/>
    </location>
</feature>
<dbReference type="PIRSF" id="PIRSF038958">
    <property type="entry name" value="PG_synth_SpoVB"/>
    <property type="match status" value="1"/>
</dbReference>
<dbReference type="CDD" id="cd13124">
    <property type="entry name" value="MATE_SpoVB_like"/>
    <property type="match status" value="1"/>
</dbReference>
<evidence type="ECO:0000313" key="8">
    <source>
        <dbReference type="Proteomes" id="UP001649381"/>
    </source>
</evidence>
<name>A0ABS9H4C2_9BACL</name>
<keyword evidence="3 6" id="KW-0812">Transmembrane</keyword>
<dbReference type="InterPro" id="IPR002797">
    <property type="entry name" value="Polysacc_synth"/>
</dbReference>
<feature type="transmembrane region" description="Helical" evidence="6">
    <location>
        <begin position="474"/>
        <end position="496"/>
    </location>
</feature>
<comment type="caution">
    <text evidence="7">The sequence shown here is derived from an EMBL/GenBank/DDBJ whole genome shotgun (WGS) entry which is preliminary data.</text>
</comment>
<feature type="transmembrane region" description="Helical" evidence="6">
    <location>
        <begin position="119"/>
        <end position="138"/>
    </location>
</feature>
<evidence type="ECO:0000256" key="5">
    <source>
        <dbReference type="ARBA" id="ARBA00023136"/>
    </source>
</evidence>
<accession>A0ABS9H4C2</accession>
<evidence type="ECO:0000256" key="3">
    <source>
        <dbReference type="ARBA" id="ARBA00022692"/>
    </source>
</evidence>
<keyword evidence="2" id="KW-1003">Cell membrane</keyword>
<evidence type="ECO:0000256" key="1">
    <source>
        <dbReference type="ARBA" id="ARBA00004651"/>
    </source>
</evidence>
<feature type="transmembrane region" description="Helical" evidence="6">
    <location>
        <begin position="411"/>
        <end position="433"/>
    </location>
</feature>
<protein>
    <submittedName>
        <fullName evidence="7">Polysaccharide biosynthesis protein</fullName>
    </submittedName>
</protein>
<evidence type="ECO:0000256" key="2">
    <source>
        <dbReference type="ARBA" id="ARBA00022475"/>
    </source>
</evidence>
<reference evidence="7 8" key="1">
    <citation type="submission" date="2022-01" db="EMBL/GenBank/DDBJ databases">
        <title>Alkalihalobacillus sp. EGI L200015, a novel bacterium isolated from a salt lake sediment.</title>
        <authorList>
            <person name="Gao L."/>
            <person name="Fang B.-Z."/>
            <person name="Li W.-J."/>
        </authorList>
    </citation>
    <scope>NUCLEOTIDE SEQUENCE [LARGE SCALE GENOMIC DNA]</scope>
    <source>
        <strain evidence="7 8">KCTC 12718</strain>
    </source>
</reference>
<feature type="transmembrane region" description="Helical" evidence="6">
    <location>
        <begin position="159"/>
        <end position="178"/>
    </location>
</feature>
<feature type="transmembrane region" description="Helical" evidence="6">
    <location>
        <begin position="385"/>
        <end position="405"/>
    </location>
</feature>
<evidence type="ECO:0000256" key="6">
    <source>
        <dbReference type="SAM" id="Phobius"/>
    </source>
</evidence>
<feature type="transmembrane region" description="Helical" evidence="6">
    <location>
        <begin position="327"/>
        <end position="348"/>
    </location>
</feature>
<dbReference type="PANTHER" id="PTHR30250">
    <property type="entry name" value="PST FAMILY PREDICTED COLANIC ACID TRANSPORTER"/>
    <property type="match status" value="1"/>
</dbReference>
<dbReference type="EMBL" id="JAKIJS010000001">
    <property type="protein sequence ID" value="MCF6138771.1"/>
    <property type="molecule type" value="Genomic_DNA"/>
</dbReference>
<dbReference type="Pfam" id="PF01943">
    <property type="entry name" value="Polysacc_synt"/>
    <property type="match status" value="1"/>
</dbReference>
<organism evidence="7 8">
    <name type="scientific">Pseudalkalibacillus berkeleyi</name>
    <dbReference type="NCBI Taxonomy" id="1069813"/>
    <lineage>
        <taxon>Bacteria</taxon>
        <taxon>Bacillati</taxon>
        <taxon>Bacillota</taxon>
        <taxon>Bacilli</taxon>
        <taxon>Bacillales</taxon>
        <taxon>Fictibacillaceae</taxon>
        <taxon>Pseudalkalibacillus</taxon>
    </lineage>
</organism>
<feature type="transmembrane region" description="Helical" evidence="6">
    <location>
        <begin position="445"/>
        <end position="468"/>
    </location>
</feature>
<dbReference type="RefSeq" id="WP_236336721.1">
    <property type="nucleotide sequence ID" value="NZ_JAKIJS010000001.1"/>
</dbReference>
<proteinExistence type="predicted"/>
<comment type="subcellular location">
    <subcellularLocation>
        <location evidence="1">Cell membrane</location>
        <topology evidence="1">Multi-pass membrane protein</topology>
    </subcellularLocation>
</comment>
<feature type="transmembrane region" description="Helical" evidence="6">
    <location>
        <begin position="39"/>
        <end position="62"/>
    </location>
</feature>
<dbReference type="InterPro" id="IPR024923">
    <property type="entry name" value="PG_synth_SpoVB"/>
</dbReference>
<dbReference type="Proteomes" id="UP001649381">
    <property type="component" value="Unassembled WGS sequence"/>
</dbReference>
<feature type="transmembrane region" description="Helical" evidence="6">
    <location>
        <begin position="231"/>
        <end position="256"/>
    </location>
</feature>
<feature type="transmembrane region" description="Helical" evidence="6">
    <location>
        <begin position="83"/>
        <end position="107"/>
    </location>
</feature>
<gene>
    <name evidence="7" type="ORF">L2716_13625</name>
</gene>
<keyword evidence="5 6" id="KW-0472">Membrane</keyword>
<sequence length="518" mass="56141">MSNQLVKSTFVLTIATLLSKILGSIFRIPLQNIAGDEVLGIFSLVYPVYMTALILSVAGIPIAISQLIAKARTSGDQVEVRNIFLTASILGALFGIVSFLLISGFSATIAEMLGGQKTRLSLIVVSLTLLIAPYMAVYRGFFQGYEDMRQTAYSQVIEQLIRVVLIIGIAYYMVQLGYSNEKVSGGVMVGSSIGALISLIYLRILFKRSVFKPQVKSPYSLAIFKKTSKRILVISLPICVGALTMALINVVDSLSIPFSLKWSDQTEEGINYLYGLYGRGLSLVQIATVFSTSIVLPLIPTISKSIAKKDIHTTNNLIEKSQRLGNLLSWPAALGLFSLTLPLNLALFTNMNGSSVLAIISLSSVFTALTVLGTGILQGLDRSRVAAFIIVLGAIVKVGLNVLFIQYWGLIGAAVSTLVIYILLFIVNSIFIYKYTGVKFYSRATIVHAGSSILMGMIIGLPTLFLAVDEWSRVVALGYSLISMMVGGVIYFILIIRLKGISNEEIGSIPGIKNILKK</sequence>
<keyword evidence="4 6" id="KW-1133">Transmembrane helix</keyword>